<dbReference type="EMBL" id="JQ744135">
    <property type="protein sequence ID" value="AGD81440.1"/>
    <property type="molecule type" value="Genomic_DNA"/>
</dbReference>
<gene>
    <name evidence="2" type="primary">tat</name>
</gene>
<sequence length="54" mass="5976">EQSRKRRRTPKKAKANTSSASNESISNRTRHCQPKKAKKETVEKAVATAPGLGR</sequence>
<reference evidence="2" key="1">
    <citation type="journal article" date="2013" name="J. Virol.">
        <title>Loss of a tyrosine-dependent trafficking motif in the simian immunodeficiency virus envelope cytoplasmic tail spares mucosal CD4 cells but does not prevent disease progression.</title>
        <authorList>
            <person name="Breed M.W."/>
            <person name="Jordan A.P."/>
            <person name="Aye P.P."/>
            <person name="Lichtveld C.F."/>
            <person name="Midkiff C.C."/>
            <person name="Schiro F.R."/>
            <person name="Haggarty B.S."/>
            <person name="Sugimoto C."/>
            <person name="Alvarez X."/>
            <person name="Sandler N.G."/>
            <person name="Douek D.C."/>
            <person name="Kuroda M.J."/>
            <person name="Pahar B."/>
            <person name="Piatak M.Jr."/>
            <person name="Lifson J.D."/>
            <person name="Keele B.F."/>
            <person name="Hoxie J.A."/>
            <person name="Lackner A.A."/>
        </authorList>
    </citation>
    <scope>NUCLEOTIDE SEQUENCE</scope>
    <source>
        <strain evidence="2">EC51.wk95.P5C6</strain>
    </source>
</reference>
<proteinExistence type="predicted"/>
<feature type="compositionally biased region" description="Low complexity" evidence="1">
    <location>
        <begin position="44"/>
        <end position="54"/>
    </location>
</feature>
<feature type="region of interest" description="Disordered" evidence="1">
    <location>
        <begin position="1"/>
        <end position="54"/>
    </location>
</feature>
<feature type="compositionally biased region" description="Polar residues" evidence="1">
    <location>
        <begin position="16"/>
        <end position="27"/>
    </location>
</feature>
<protein>
    <submittedName>
        <fullName evidence="2">Tat protein</fullName>
    </submittedName>
</protein>
<organismHost>
    <name type="scientific">Cercopithecidae</name>
    <name type="common">Old World monkeys</name>
    <dbReference type="NCBI Taxonomy" id="9527"/>
</organismHost>
<organismHost>
    <name type="scientific">Pan troglodytes</name>
    <name type="common">Chimpanzee</name>
    <dbReference type="NCBI Taxonomy" id="9598"/>
</organismHost>
<feature type="compositionally biased region" description="Basic residues" evidence="1">
    <location>
        <begin position="1"/>
        <end position="14"/>
    </location>
</feature>
<organism evidence="2">
    <name type="scientific">Simian immunodeficiency virus</name>
    <name type="common">SIV</name>
    <dbReference type="NCBI Taxonomy" id="11723"/>
    <lineage>
        <taxon>Viruses</taxon>
        <taxon>Riboviria</taxon>
        <taxon>Pararnavirae</taxon>
        <taxon>Artverviricota</taxon>
        <taxon>Revtraviricetes</taxon>
        <taxon>Ortervirales</taxon>
        <taxon>Retroviridae</taxon>
        <taxon>Orthoretrovirinae</taxon>
        <taxon>Lentivirus</taxon>
        <taxon>Lentivirus simimdef</taxon>
    </lineage>
</organism>
<feature type="compositionally biased region" description="Basic residues" evidence="1">
    <location>
        <begin position="28"/>
        <end position="38"/>
    </location>
</feature>
<evidence type="ECO:0000256" key="1">
    <source>
        <dbReference type="SAM" id="MobiDB-lite"/>
    </source>
</evidence>
<accession>L7XB30</accession>
<evidence type="ECO:0000313" key="2">
    <source>
        <dbReference type="EMBL" id="AGD81440.1"/>
    </source>
</evidence>
<feature type="non-terminal residue" evidence="2">
    <location>
        <position position="1"/>
    </location>
</feature>
<name>L7XB30_SIV</name>